<proteinExistence type="predicted"/>
<feature type="compositionally biased region" description="Acidic residues" evidence="1">
    <location>
        <begin position="247"/>
        <end position="257"/>
    </location>
</feature>
<dbReference type="OrthoDB" id="2501828at2759"/>
<accession>A0A0L6UQC7</accession>
<dbReference type="VEuPathDB" id="FungiDB:VP01_4266g1"/>
<organism evidence="2 3">
    <name type="scientific">Puccinia sorghi</name>
    <dbReference type="NCBI Taxonomy" id="27349"/>
    <lineage>
        <taxon>Eukaryota</taxon>
        <taxon>Fungi</taxon>
        <taxon>Dikarya</taxon>
        <taxon>Basidiomycota</taxon>
        <taxon>Pucciniomycotina</taxon>
        <taxon>Pucciniomycetes</taxon>
        <taxon>Pucciniales</taxon>
        <taxon>Pucciniaceae</taxon>
        <taxon>Puccinia</taxon>
    </lineage>
</organism>
<evidence type="ECO:0000256" key="1">
    <source>
        <dbReference type="SAM" id="MobiDB-lite"/>
    </source>
</evidence>
<dbReference type="EMBL" id="LAVV01009353">
    <property type="protein sequence ID" value="KNZ50736.1"/>
    <property type="molecule type" value="Genomic_DNA"/>
</dbReference>
<comment type="caution">
    <text evidence="2">The sequence shown here is derived from an EMBL/GenBank/DDBJ whole genome shotgun (WGS) entry which is preliminary data.</text>
</comment>
<gene>
    <name evidence="2" type="ORF">VP01_4266g1</name>
</gene>
<feature type="region of interest" description="Disordered" evidence="1">
    <location>
        <begin position="70"/>
        <end position="89"/>
    </location>
</feature>
<feature type="region of interest" description="Disordered" evidence="1">
    <location>
        <begin position="246"/>
        <end position="269"/>
    </location>
</feature>
<keyword evidence="3" id="KW-1185">Reference proteome</keyword>
<evidence type="ECO:0000313" key="3">
    <source>
        <dbReference type="Proteomes" id="UP000037035"/>
    </source>
</evidence>
<dbReference type="AlphaFoldDB" id="A0A0L6UQC7"/>
<name>A0A0L6UQC7_9BASI</name>
<protein>
    <submittedName>
        <fullName evidence="2">Uncharacterized protein</fullName>
    </submittedName>
</protein>
<reference evidence="2 3" key="1">
    <citation type="submission" date="2015-08" db="EMBL/GenBank/DDBJ databases">
        <title>Next Generation Sequencing and Analysis of the Genome of Puccinia sorghi L Schw, the Causal Agent of Maize Common Rust.</title>
        <authorList>
            <person name="Rochi L."/>
            <person name="Burguener G."/>
            <person name="Darino M."/>
            <person name="Turjanski A."/>
            <person name="Kreff E."/>
            <person name="Dieguez M.J."/>
            <person name="Sacco F."/>
        </authorList>
    </citation>
    <scope>NUCLEOTIDE SEQUENCE [LARGE SCALE GENOMIC DNA]</scope>
    <source>
        <strain evidence="2 3">RO10H11247</strain>
    </source>
</reference>
<sequence length="309" mass="33159">MASGHPQVPCARTQSILALRQVGLGSLNGGKIPPLGGRSSETTTYCLPASPRQRLANLFLGGRWCCLLSPPKPPEAQGNPTSSDLSRASRLKCMDPRPASRIVSATSVSSSSLIPLARNRRNNLTRIPIIQPPRFKKSLKARPPHGGHVKLSGLRAIPPPGPTVSIRPASLLYRAPAALHGTASNLLRHILHRSSPAPSRRGSPPTAGSPVKFLSLPTRAAPEFHGPLCQSDAILHGFLLNNGGYLDDSDSESEPEDLPDRHTAGSSILDLRKNSRLSLKHAAKSIEDLPKSRYHCYKASIESLRTGFL</sequence>
<evidence type="ECO:0000313" key="2">
    <source>
        <dbReference type="EMBL" id="KNZ50736.1"/>
    </source>
</evidence>
<dbReference type="Proteomes" id="UP000037035">
    <property type="component" value="Unassembled WGS sequence"/>
</dbReference>